<sequence>HALEINAITRDGAQGPVLSATFAWAGGLLDEAEVRELAEGWLRALEALAGTDAGAGGHTPSDFPLVPDLTQEQVEALEAAYPGLEDVLPLSPLQEGLLFHA</sequence>
<gene>
    <name evidence="1" type="ORF">KYY02_33025</name>
</gene>
<keyword evidence="2" id="KW-1185">Reference proteome</keyword>
<reference evidence="1 2" key="1">
    <citation type="journal article" date="2021" name="Res Sq">
        <title>Streptomyces Pimoensis sp. nov., Isolated From the Taklimakan Desert in Xinjiang, China.</title>
        <authorList>
            <person name="Zhang P."/>
            <person name="Luo X."/>
            <person name="Luo X."/>
            <person name="Liu Z."/>
            <person name="Xia Z."/>
            <person name="Wan C."/>
            <person name="zhang L."/>
        </authorList>
    </citation>
    <scope>NUCLEOTIDE SEQUENCE [LARGE SCALE GENOMIC DNA]</scope>
    <source>
        <strain evidence="1 2">TRM75549</strain>
    </source>
</reference>
<evidence type="ECO:0008006" key="3">
    <source>
        <dbReference type="Google" id="ProtNLM"/>
    </source>
</evidence>
<feature type="non-terminal residue" evidence="1">
    <location>
        <position position="1"/>
    </location>
</feature>
<protein>
    <recommendedName>
        <fullName evidence="3">Condensation domain-containing protein</fullName>
    </recommendedName>
</protein>
<accession>A0ABV4J8T2</accession>
<dbReference type="RefSeq" id="WP_371244929.1">
    <property type="nucleotide sequence ID" value="NZ_JAHWZY010000157.1"/>
</dbReference>
<feature type="non-terminal residue" evidence="1">
    <location>
        <position position="101"/>
    </location>
</feature>
<organism evidence="1 2">
    <name type="scientific">Streptomyces pimonensis</name>
    <dbReference type="NCBI Taxonomy" id="2860288"/>
    <lineage>
        <taxon>Bacteria</taxon>
        <taxon>Bacillati</taxon>
        <taxon>Actinomycetota</taxon>
        <taxon>Actinomycetes</taxon>
        <taxon>Kitasatosporales</taxon>
        <taxon>Streptomycetaceae</taxon>
        <taxon>Streptomyces</taxon>
    </lineage>
</organism>
<dbReference type="EMBL" id="JAHWZY010000157">
    <property type="protein sequence ID" value="MEZ3183304.1"/>
    <property type="molecule type" value="Genomic_DNA"/>
</dbReference>
<proteinExistence type="predicted"/>
<dbReference type="Gene3D" id="3.30.559.30">
    <property type="entry name" value="Nonribosomal peptide synthetase, condensation domain"/>
    <property type="match status" value="1"/>
</dbReference>
<comment type="caution">
    <text evidence="1">The sequence shown here is derived from an EMBL/GenBank/DDBJ whole genome shotgun (WGS) entry which is preliminary data.</text>
</comment>
<name>A0ABV4J8T2_9ACTN</name>
<evidence type="ECO:0000313" key="2">
    <source>
        <dbReference type="Proteomes" id="UP001567537"/>
    </source>
</evidence>
<evidence type="ECO:0000313" key="1">
    <source>
        <dbReference type="EMBL" id="MEZ3183304.1"/>
    </source>
</evidence>
<dbReference type="Proteomes" id="UP001567537">
    <property type="component" value="Unassembled WGS sequence"/>
</dbReference>